<comment type="caution">
    <text evidence="3">The sequence shown here is derived from an EMBL/GenBank/DDBJ whole genome shotgun (WGS) entry which is preliminary data.</text>
</comment>
<organism evidence="3 4">
    <name type="scientific">Adineta ricciae</name>
    <name type="common">Rotifer</name>
    <dbReference type="NCBI Taxonomy" id="249248"/>
    <lineage>
        <taxon>Eukaryota</taxon>
        <taxon>Metazoa</taxon>
        <taxon>Spiralia</taxon>
        <taxon>Gnathifera</taxon>
        <taxon>Rotifera</taxon>
        <taxon>Eurotatoria</taxon>
        <taxon>Bdelloidea</taxon>
        <taxon>Adinetida</taxon>
        <taxon>Adinetidae</taxon>
        <taxon>Adineta</taxon>
    </lineage>
</organism>
<name>A0A814ZK16_ADIRI</name>
<dbReference type="GO" id="GO:0005524">
    <property type="term" value="F:ATP binding"/>
    <property type="evidence" value="ECO:0007669"/>
    <property type="project" value="InterPro"/>
</dbReference>
<dbReference type="EMBL" id="CAJNOR010002079">
    <property type="protein sequence ID" value="CAF1244892.1"/>
    <property type="molecule type" value="Genomic_DNA"/>
</dbReference>
<reference evidence="3" key="1">
    <citation type="submission" date="2021-02" db="EMBL/GenBank/DDBJ databases">
        <authorList>
            <person name="Nowell W R."/>
        </authorList>
    </citation>
    <scope>NUCLEOTIDE SEQUENCE</scope>
</reference>
<evidence type="ECO:0000259" key="2">
    <source>
        <dbReference type="Pfam" id="PF22740"/>
    </source>
</evidence>
<sequence length="149" mass="17809">MAHINEFTIKLYSFGYSFGVSQDMDLLYSIRHLPMTNVENYQRYDGRHKRIQNELLSMPEYENMIKSIMDQLMNFVSNRTSASISVAVGCEEGQHRSVAVIERLAELLSVTYHVEVNHRDLQRTRYDKKKQRERITKRDTKYNRYDEDY</sequence>
<dbReference type="Pfam" id="PF22740">
    <property type="entry name" value="PapZ_C"/>
    <property type="match status" value="1"/>
</dbReference>
<proteinExistence type="predicted"/>
<dbReference type="InterPro" id="IPR005337">
    <property type="entry name" value="RapZ-like"/>
</dbReference>
<accession>A0A814ZK16</accession>
<dbReference type="Proteomes" id="UP000663828">
    <property type="component" value="Unassembled WGS sequence"/>
</dbReference>
<feature type="domain" description="RapZ C-terminal" evidence="2">
    <location>
        <begin position="8"/>
        <end position="121"/>
    </location>
</feature>
<dbReference type="AlphaFoldDB" id="A0A814ZK16"/>
<evidence type="ECO:0000313" key="4">
    <source>
        <dbReference type="Proteomes" id="UP000663828"/>
    </source>
</evidence>
<dbReference type="PANTHER" id="PTHR30448">
    <property type="entry name" value="RNASE ADAPTER PROTEIN RAPZ"/>
    <property type="match status" value="1"/>
</dbReference>
<gene>
    <name evidence="3" type="ORF">XAT740_LOCUS25938</name>
</gene>
<evidence type="ECO:0000313" key="3">
    <source>
        <dbReference type="EMBL" id="CAF1244892.1"/>
    </source>
</evidence>
<feature type="region of interest" description="Disordered" evidence="1">
    <location>
        <begin position="125"/>
        <end position="149"/>
    </location>
</feature>
<dbReference type="PANTHER" id="PTHR30448:SF0">
    <property type="entry name" value="RNASE ADAPTER PROTEIN RAPZ"/>
    <property type="match status" value="1"/>
</dbReference>
<dbReference type="InterPro" id="IPR053931">
    <property type="entry name" value="RapZ_C"/>
</dbReference>
<feature type="compositionally biased region" description="Basic and acidic residues" evidence="1">
    <location>
        <begin position="133"/>
        <end position="149"/>
    </location>
</feature>
<protein>
    <recommendedName>
        <fullName evidence="2">RapZ C-terminal domain-containing protein</fullName>
    </recommendedName>
</protein>
<evidence type="ECO:0000256" key="1">
    <source>
        <dbReference type="SAM" id="MobiDB-lite"/>
    </source>
</evidence>
<keyword evidence="4" id="KW-1185">Reference proteome</keyword>